<dbReference type="EMBL" id="JACEOL010000053">
    <property type="protein sequence ID" value="MBA4603426.1"/>
    <property type="molecule type" value="Genomic_DNA"/>
</dbReference>
<evidence type="ECO:0000313" key="3">
    <source>
        <dbReference type="Proteomes" id="UP000538292"/>
    </source>
</evidence>
<evidence type="ECO:0000313" key="2">
    <source>
        <dbReference type="EMBL" id="MBA4603426.1"/>
    </source>
</evidence>
<gene>
    <name evidence="2" type="ORF">H2C83_14120</name>
</gene>
<evidence type="ECO:0000256" key="1">
    <source>
        <dbReference type="SAM" id="Phobius"/>
    </source>
</evidence>
<feature type="transmembrane region" description="Helical" evidence="1">
    <location>
        <begin position="138"/>
        <end position="160"/>
    </location>
</feature>
<sequence length="186" mass="20409">MTKKQFLSRLDSALKSLPADERQDILQDYREHFDIGLEKGNTEEEIAASLGSPTQIAKELLAAYHLEKVETKTSTGNILRAMWAVVGLGFLNLVFVLGPFIALTGVMVAGWISGIALVLSPVIVMADAIAHPETFQSFFLFISITLCGLGFLVTVGMYIATKAVARGFVRYLKFNVKIVKGGYKYD</sequence>
<dbReference type="Proteomes" id="UP000538292">
    <property type="component" value="Unassembled WGS sequence"/>
</dbReference>
<dbReference type="RefSeq" id="WP_181741902.1">
    <property type="nucleotide sequence ID" value="NZ_JACEOL010000053.1"/>
</dbReference>
<comment type="caution">
    <text evidence="2">The sequence shown here is derived from an EMBL/GenBank/DDBJ whole genome shotgun (WGS) entry which is preliminary data.</text>
</comment>
<dbReference type="Pfam" id="PF22564">
    <property type="entry name" value="HAAS"/>
    <property type="match status" value="1"/>
</dbReference>
<name>A0A7W2ATF0_9BACL</name>
<accession>A0A7W2ATF0</accession>
<dbReference type="AlphaFoldDB" id="A0A7W2ATF0"/>
<keyword evidence="3" id="KW-1185">Reference proteome</keyword>
<keyword evidence="1" id="KW-0812">Transmembrane</keyword>
<keyword evidence="1" id="KW-1133">Transmembrane helix</keyword>
<proteinExistence type="predicted"/>
<protein>
    <submittedName>
        <fullName evidence="2">DUF1700 domain-containing protein</fullName>
    </submittedName>
</protein>
<feature type="transmembrane region" description="Helical" evidence="1">
    <location>
        <begin position="81"/>
        <end position="102"/>
    </location>
</feature>
<reference evidence="2 3" key="1">
    <citation type="submission" date="2020-07" db="EMBL/GenBank/DDBJ databases">
        <title>Thermoactinomyces phylogeny.</title>
        <authorList>
            <person name="Dunlap C."/>
        </authorList>
    </citation>
    <scope>NUCLEOTIDE SEQUENCE [LARGE SCALE GENOMIC DNA]</scope>
    <source>
        <strain evidence="2 3">AMNI-1</strain>
    </source>
</reference>
<keyword evidence="1" id="KW-0472">Membrane</keyword>
<feature type="transmembrane region" description="Helical" evidence="1">
    <location>
        <begin position="108"/>
        <end position="126"/>
    </location>
</feature>
<organism evidence="2 3">
    <name type="scientific">Thermoactinomyces mirandus</name>
    <dbReference type="NCBI Taxonomy" id="2756294"/>
    <lineage>
        <taxon>Bacteria</taxon>
        <taxon>Bacillati</taxon>
        <taxon>Bacillota</taxon>
        <taxon>Bacilli</taxon>
        <taxon>Bacillales</taxon>
        <taxon>Thermoactinomycetaceae</taxon>
        <taxon>Thermoactinomyces</taxon>
    </lineage>
</organism>